<dbReference type="AlphaFoldDB" id="S7ZXN9"/>
<evidence type="ECO:0000259" key="4">
    <source>
        <dbReference type="PROSITE" id="PS50011"/>
    </source>
</evidence>
<evidence type="ECO:0000313" key="6">
    <source>
        <dbReference type="Proteomes" id="UP000015100"/>
    </source>
</evidence>
<comment type="caution">
    <text evidence="5">The sequence shown here is derived from an EMBL/GenBank/DDBJ whole genome shotgun (WGS) entry which is preliminary data.</text>
</comment>
<gene>
    <name evidence="5" type="ORF">H072_11403</name>
</gene>
<keyword evidence="6" id="KW-1185">Reference proteome</keyword>
<dbReference type="GO" id="GO:0004672">
    <property type="term" value="F:protein kinase activity"/>
    <property type="evidence" value="ECO:0007669"/>
    <property type="project" value="InterPro"/>
</dbReference>
<organism evidence="5 6">
    <name type="scientific">Dactylellina haptotyla (strain CBS 200.50)</name>
    <name type="common">Nematode-trapping fungus</name>
    <name type="synonym">Monacrosporium haptotylum</name>
    <dbReference type="NCBI Taxonomy" id="1284197"/>
    <lineage>
        <taxon>Eukaryota</taxon>
        <taxon>Fungi</taxon>
        <taxon>Dikarya</taxon>
        <taxon>Ascomycota</taxon>
        <taxon>Pezizomycotina</taxon>
        <taxon>Orbiliomycetes</taxon>
        <taxon>Orbiliales</taxon>
        <taxon>Orbiliaceae</taxon>
        <taxon>Dactylellina</taxon>
    </lineage>
</organism>
<dbReference type="PROSITE" id="PS50297">
    <property type="entry name" value="ANK_REP_REGION"/>
    <property type="match status" value="1"/>
</dbReference>
<dbReference type="GO" id="GO:0005524">
    <property type="term" value="F:ATP binding"/>
    <property type="evidence" value="ECO:0007669"/>
    <property type="project" value="InterPro"/>
</dbReference>
<reference evidence="6" key="2">
    <citation type="submission" date="2013-04" db="EMBL/GenBank/DDBJ databases">
        <title>Genomic mechanisms accounting for the adaptation to parasitism in nematode-trapping fungi.</title>
        <authorList>
            <person name="Ahren D.G."/>
        </authorList>
    </citation>
    <scope>NUCLEOTIDE SEQUENCE [LARGE SCALE GENOMIC DNA]</scope>
    <source>
        <strain evidence="6">CBS 200.50</strain>
    </source>
</reference>
<dbReference type="Gene3D" id="1.25.40.20">
    <property type="entry name" value="Ankyrin repeat-containing domain"/>
    <property type="match status" value="2"/>
</dbReference>
<dbReference type="PANTHER" id="PTHR24193">
    <property type="entry name" value="ANKYRIN REPEAT PROTEIN"/>
    <property type="match status" value="1"/>
</dbReference>
<dbReference type="InterPro" id="IPR036770">
    <property type="entry name" value="Ankyrin_rpt-contain_sf"/>
</dbReference>
<dbReference type="Proteomes" id="UP000015100">
    <property type="component" value="Unassembled WGS sequence"/>
</dbReference>
<dbReference type="SMART" id="SM00248">
    <property type="entry name" value="ANK"/>
    <property type="match status" value="5"/>
</dbReference>
<dbReference type="HOGENOM" id="CLU_273741_0_0_1"/>
<dbReference type="Gene3D" id="1.10.510.10">
    <property type="entry name" value="Transferase(Phosphotransferase) domain 1"/>
    <property type="match status" value="1"/>
</dbReference>
<sequence length="1174" mass="131141">MAEVNELTPDSSWSIPDAPVFTPSTSNAVIISNPFRDPSEQDVSQRMLQLGKAMNIIGPKLISRERYEAESLGRGAKFEFFGHKLPAELEDGDGMLWEGIDIRRIAFKRGRTSLKKPEELDDPSSSWVAVVSESQENIGDIRNDDQKAKQLEQVAAVVREMKALARNNLRDHRNIVKLFAWGFDMEDFNSQSLMTPILVEERAWGTFNELLVTGRLTAAERFNLSHDALQGLVALHRDGLYHGDINPKNILVYQEEENIIAKISDFSHCGFLPTESGDMIWYQGTKGWQAPEISDSLPTSKLDILALEAYSFGLVLWSALGLSGKSPLLGAPEDKTAIPRFAHRCIESYSLPIEIQNIVVPIIPRLLHHEPNTRFWLSQDILENKVELPGRRLVLQTSAPPTALSMDQSFRQLDEFLYRTQKQQMPQLPIAPPLIPTIKNPFLKLLIEEAYARNVALRLAAIPELPAYGIPAFKVNPLAYHPPEATQLRQQSQMSLHRLEQIDRERQSGVFKSLTAETLFDMAIGFYSFDTSRGLLYLRQAAAAGDVRAQALYGGLSRSAQQNSGPIVPSDTLQQWEFDAMATGFTLLSKPSNPLATQLAVTQFRENAGYNSYQYLAKGIRNVQSFHIDLQAMRDHLQISKDQAYTGQLPVDGFDRNTILHFAALAGDVETTQVIVDKLAERPWYLNTLNFYNETPIIMACRAGNADITRILLNGGASANTRDGRQSPLHWLFALPTESMKEICELLVSKGKARLAAIAEETAMVHFPFCMPEGTPLVWAVAAGSLPAVEAIATTIVQQTELSVIEKQKCFEGAIKLAMVRHEADIIKTIIDTASSHAISLASVASEAFDWTVVSVPEDSEDIPITATPLVGDWKDGVIRIFRHGSQNQNLRRTLLYLNSLQSSRLSEGDEQGTTPNIASSFMYLKQVIIQHDSVATLRLLQRYGPSYLKSDLGTALFINLQHNWATPSSERFPAFMDIFRGLVSAGADVNMPNPLREGLGNTLIHIIIRKYSDQKTNSRIQETREVVILLLKVLQSCGVDINKKNLVGMTVMDYAIHNNRNFQLDDELVDMLHNWGSRSTFRLLPMNVEDRIGNWASRQLEWQQPEPERVDIRHTGGNLGILWTEIAATRVDAPSEDEDNQMDEFYDIDSDGEDGTVVDGDDVSVLSQADTLA</sequence>
<protein>
    <recommendedName>
        <fullName evidence="4">Protein kinase domain-containing protein</fullName>
    </recommendedName>
</protein>
<evidence type="ECO:0000256" key="3">
    <source>
        <dbReference type="PROSITE-ProRule" id="PRU00023"/>
    </source>
</evidence>
<feature type="domain" description="Protein kinase" evidence="4">
    <location>
        <begin position="66"/>
        <end position="386"/>
    </location>
</feature>
<keyword evidence="1" id="KW-0677">Repeat</keyword>
<accession>S7ZXN9</accession>
<feature type="repeat" description="ANK" evidence="3">
    <location>
        <begin position="692"/>
        <end position="724"/>
    </location>
</feature>
<dbReference type="SUPFAM" id="SSF56112">
    <property type="entry name" value="Protein kinase-like (PK-like)"/>
    <property type="match status" value="1"/>
</dbReference>
<dbReference type="OMA" id="PAFMDIF"/>
<name>S7ZXN9_DACHA</name>
<dbReference type="GO" id="GO:0045944">
    <property type="term" value="P:positive regulation of transcription by RNA polymerase II"/>
    <property type="evidence" value="ECO:0007669"/>
    <property type="project" value="TreeGrafter"/>
</dbReference>
<dbReference type="STRING" id="1284197.S7ZXN9"/>
<evidence type="ECO:0000313" key="5">
    <source>
        <dbReference type="EMBL" id="EPS35214.1"/>
    </source>
</evidence>
<dbReference type="GO" id="GO:0000976">
    <property type="term" value="F:transcription cis-regulatory region binding"/>
    <property type="evidence" value="ECO:0007669"/>
    <property type="project" value="TreeGrafter"/>
</dbReference>
<dbReference type="PANTHER" id="PTHR24193:SF121">
    <property type="entry name" value="ADA2A-CONTAINING COMPLEX COMPONENT 3, ISOFORM D"/>
    <property type="match status" value="1"/>
</dbReference>
<proteinExistence type="predicted"/>
<dbReference type="PROSITE" id="PS50011">
    <property type="entry name" value="PROTEIN_KINASE_DOM"/>
    <property type="match status" value="1"/>
</dbReference>
<evidence type="ECO:0000256" key="2">
    <source>
        <dbReference type="ARBA" id="ARBA00023043"/>
    </source>
</evidence>
<dbReference type="Pfam" id="PF00069">
    <property type="entry name" value="Pkinase"/>
    <property type="match status" value="1"/>
</dbReference>
<reference evidence="5 6" key="1">
    <citation type="journal article" date="2013" name="PLoS Genet.">
        <title>Genomic mechanisms accounting for the adaptation to parasitism in nematode-trapping fungi.</title>
        <authorList>
            <person name="Meerupati T."/>
            <person name="Andersson K.M."/>
            <person name="Friman E."/>
            <person name="Kumar D."/>
            <person name="Tunlid A."/>
            <person name="Ahren D."/>
        </authorList>
    </citation>
    <scope>NUCLEOTIDE SEQUENCE [LARGE SCALE GENOMIC DNA]</scope>
    <source>
        <strain evidence="5 6">CBS 200.50</strain>
    </source>
</reference>
<dbReference type="Pfam" id="PF12796">
    <property type="entry name" value="Ank_2"/>
    <property type="match status" value="1"/>
</dbReference>
<dbReference type="SUPFAM" id="SSF48403">
    <property type="entry name" value="Ankyrin repeat"/>
    <property type="match status" value="1"/>
</dbReference>
<dbReference type="eggNOG" id="KOG0032">
    <property type="taxonomic scope" value="Eukaryota"/>
</dbReference>
<dbReference type="InterPro" id="IPR011009">
    <property type="entry name" value="Kinase-like_dom_sf"/>
</dbReference>
<dbReference type="InterPro" id="IPR000719">
    <property type="entry name" value="Prot_kinase_dom"/>
</dbReference>
<dbReference type="GO" id="GO:0005634">
    <property type="term" value="C:nucleus"/>
    <property type="evidence" value="ECO:0007669"/>
    <property type="project" value="TreeGrafter"/>
</dbReference>
<evidence type="ECO:0000256" key="1">
    <source>
        <dbReference type="ARBA" id="ARBA00022737"/>
    </source>
</evidence>
<dbReference type="SMART" id="SM00220">
    <property type="entry name" value="S_TKc"/>
    <property type="match status" value="1"/>
</dbReference>
<dbReference type="EMBL" id="AQGS01001233">
    <property type="protein sequence ID" value="EPS35214.1"/>
    <property type="molecule type" value="Genomic_DNA"/>
</dbReference>
<dbReference type="InterPro" id="IPR002110">
    <property type="entry name" value="Ankyrin_rpt"/>
</dbReference>
<dbReference type="PROSITE" id="PS50088">
    <property type="entry name" value="ANK_REPEAT"/>
    <property type="match status" value="1"/>
</dbReference>
<dbReference type="InterPro" id="IPR050663">
    <property type="entry name" value="Ankyrin-SOCS_Box"/>
</dbReference>
<dbReference type="OrthoDB" id="626167at2759"/>
<keyword evidence="2 3" id="KW-0040">ANK repeat</keyword>